<dbReference type="AlphaFoldDB" id="A0AAP0BWJ9"/>
<accession>A0AAP0BWJ9</accession>
<organism evidence="1 2">
    <name type="scientific">Platanthera zijinensis</name>
    <dbReference type="NCBI Taxonomy" id="2320716"/>
    <lineage>
        <taxon>Eukaryota</taxon>
        <taxon>Viridiplantae</taxon>
        <taxon>Streptophyta</taxon>
        <taxon>Embryophyta</taxon>
        <taxon>Tracheophyta</taxon>
        <taxon>Spermatophyta</taxon>
        <taxon>Magnoliopsida</taxon>
        <taxon>Liliopsida</taxon>
        <taxon>Asparagales</taxon>
        <taxon>Orchidaceae</taxon>
        <taxon>Orchidoideae</taxon>
        <taxon>Orchideae</taxon>
        <taxon>Orchidinae</taxon>
        <taxon>Platanthera</taxon>
    </lineage>
</organism>
<dbReference type="Proteomes" id="UP001418222">
    <property type="component" value="Unassembled WGS sequence"/>
</dbReference>
<keyword evidence="2" id="KW-1185">Reference proteome</keyword>
<proteinExistence type="predicted"/>
<evidence type="ECO:0000313" key="2">
    <source>
        <dbReference type="Proteomes" id="UP001418222"/>
    </source>
</evidence>
<comment type="caution">
    <text evidence="1">The sequence shown here is derived from an EMBL/GenBank/DDBJ whole genome shotgun (WGS) entry which is preliminary data.</text>
</comment>
<name>A0AAP0BWJ9_9ASPA</name>
<gene>
    <name evidence="1" type="ORF">KSP39_PZI004077</name>
</gene>
<evidence type="ECO:0000313" key="1">
    <source>
        <dbReference type="EMBL" id="KAK8952098.1"/>
    </source>
</evidence>
<dbReference type="EMBL" id="JBBWWQ010000003">
    <property type="protein sequence ID" value="KAK8952098.1"/>
    <property type="molecule type" value="Genomic_DNA"/>
</dbReference>
<sequence>MEDAPELHMIVPASWAIPEPPLVTGKGKEREFSACQVLLLKNDTYITTKGDFISRRTKLGASEDTLEEARRKKDVISWTKLEEEIWRLPWVKRDYHLIGRINSGGFGQLW</sequence>
<reference evidence="1 2" key="1">
    <citation type="journal article" date="2022" name="Nat. Plants">
        <title>Genomes of leafy and leafless Platanthera orchids illuminate the evolution of mycoheterotrophy.</title>
        <authorList>
            <person name="Li M.H."/>
            <person name="Liu K.W."/>
            <person name="Li Z."/>
            <person name="Lu H.C."/>
            <person name="Ye Q.L."/>
            <person name="Zhang D."/>
            <person name="Wang J.Y."/>
            <person name="Li Y.F."/>
            <person name="Zhong Z.M."/>
            <person name="Liu X."/>
            <person name="Yu X."/>
            <person name="Liu D.K."/>
            <person name="Tu X.D."/>
            <person name="Liu B."/>
            <person name="Hao Y."/>
            <person name="Liao X.Y."/>
            <person name="Jiang Y.T."/>
            <person name="Sun W.H."/>
            <person name="Chen J."/>
            <person name="Chen Y.Q."/>
            <person name="Ai Y."/>
            <person name="Zhai J.W."/>
            <person name="Wu S.S."/>
            <person name="Zhou Z."/>
            <person name="Hsiao Y.Y."/>
            <person name="Wu W.L."/>
            <person name="Chen Y.Y."/>
            <person name="Lin Y.F."/>
            <person name="Hsu J.L."/>
            <person name="Li C.Y."/>
            <person name="Wang Z.W."/>
            <person name="Zhao X."/>
            <person name="Zhong W.Y."/>
            <person name="Ma X.K."/>
            <person name="Ma L."/>
            <person name="Huang J."/>
            <person name="Chen G.Z."/>
            <person name="Huang M.Z."/>
            <person name="Huang L."/>
            <person name="Peng D.H."/>
            <person name="Luo Y.B."/>
            <person name="Zou S.Q."/>
            <person name="Chen S.P."/>
            <person name="Lan S."/>
            <person name="Tsai W.C."/>
            <person name="Van de Peer Y."/>
            <person name="Liu Z.J."/>
        </authorList>
    </citation>
    <scope>NUCLEOTIDE SEQUENCE [LARGE SCALE GENOMIC DNA]</scope>
    <source>
        <strain evidence="1">Lor287</strain>
    </source>
</reference>
<protein>
    <submittedName>
        <fullName evidence="1">Uncharacterized protein</fullName>
    </submittedName>
</protein>